<evidence type="ECO:0000256" key="2">
    <source>
        <dbReference type="ARBA" id="ARBA00023315"/>
    </source>
</evidence>
<dbReference type="STRING" id="41067.A0A2I2FGV2"/>
<proteinExistence type="predicted"/>
<dbReference type="EMBL" id="KZ559127">
    <property type="protein sequence ID" value="PLB39861.1"/>
    <property type="molecule type" value="Genomic_DNA"/>
</dbReference>
<organism evidence="3 4">
    <name type="scientific">Aspergillus candidus</name>
    <dbReference type="NCBI Taxonomy" id="41067"/>
    <lineage>
        <taxon>Eukaryota</taxon>
        <taxon>Fungi</taxon>
        <taxon>Dikarya</taxon>
        <taxon>Ascomycota</taxon>
        <taxon>Pezizomycotina</taxon>
        <taxon>Eurotiomycetes</taxon>
        <taxon>Eurotiomycetidae</taxon>
        <taxon>Eurotiales</taxon>
        <taxon>Aspergillaceae</taxon>
        <taxon>Aspergillus</taxon>
        <taxon>Aspergillus subgen. Circumdati</taxon>
    </lineage>
</organism>
<keyword evidence="4" id="KW-1185">Reference proteome</keyword>
<evidence type="ECO:0000256" key="1">
    <source>
        <dbReference type="ARBA" id="ARBA00022679"/>
    </source>
</evidence>
<dbReference type="GeneID" id="36519052"/>
<accession>A0A2I2FGV2</accession>
<dbReference type="PANTHER" id="PTHR31896:SF13">
    <property type="entry name" value="TRICHOTHECENE 3-O-ACETYLTRANSFERASE"/>
    <property type="match status" value="1"/>
</dbReference>
<evidence type="ECO:0000313" key="4">
    <source>
        <dbReference type="Proteomes" id="UP000234585"/>
    </source>
</evidence>
<protein>
    <submittedName>
        <fullName evidence="3">Acyltransferase</fullName>
    </submittedName>
</protein>
<dbReference type="AlphaFoldDB" id="A0A2I2FGV2"/>
<dbReference type="OrthoDB" id="671439at2759"/>
<keyword evidence="2 3" id="KW-0012">Acyltransferase</keyword>
<dbReference type="PANTHER" id="PTHR31896">
    <property type="entry name" value="FAMILY REGULATORY PROTEIN, PUTATIVE (AFU_ORTHOLOGUE AFUA_3G14730)-RELATED"/>
    <property type="match status" value="1"/>
</dbReference>
<dbReference type="InterPro" id="IPR051283">
    <property type="entry name" value="Sec_Metabolite_Acyltrans"/>
</dbReference>
<keyword evidence="1 3" id="KW-0808">Transferase</keyword>
<name>A0A2I2FGV2_ASPCN</name>
<sequence>MTPRLYLPLSSYRQSPVSNIAMPKKEVFQLHPLGWENDPQEERFKVSTLDYLTACTYNNYAVYFRLSDADKPRVVEILKAGLERTLSQTRHLCGIIEKDEEGGHSFVKKQDSTVRFEVQWLDAPEDKHVSFDEIEQANFSAVVMGDLNTWSVPPMTYGEKAEAHPDNRPVAAAYKANFIRGGLVFIMHSHHYANDVMGWSGLTHQLAENCYAIVNQTPFPAWDPACLDLSRLTKPQIPEASMIDGPPTPQRHPDHTVAESLFFHLPKSKAAELKKLATPAPPPSAATSPMDTVTGFLRRVLSRPAPPPAPTTTPDVPWISTYDAFTAFIWRTVTRVRAPIFKPDLSQPLFWAEAVDMRRRFHSPKVAPRIQHNVMSAALSINAPVPAPTAGQVISEWPLSRVAGYIRQLTNSTTQEALDEALSTVATVRDKTALNIRADSHPPLSILFTDHRDAHITAANFGFASPVTYRHLLDVVSAGVFIIYPPRDEKPGSDEGPEFTIAFERELKHLLLEDEEWNKYFEFRGVDAVDAARA</sequence>
<reference evidence="3 4" key="1">
    <citation type="submission" date="2017-12" db="EMBL/GenBank/DDBJ databases">
        <authorList>
            <consortium name="DOE Joint Genome Institute"/>
            <person name="Haridas S."/>
            <person name="Kjaerbolling I."/>
            <person name="Vesth T.C."/>
            <person name="Frisvad J.C."/>
            <person name="Nybo J.L."/>
            <person name="Theobald S."/>
            <person name="Kuo A."/>
            <person name="Bowyer P."/>
            <person name="Matsuda Y."/>
            <person name="Mondo S."/>
            <person name="Lyhne E.K."/>
            <person name="Kogle M.E."/>
            <person name="Clum A."/>
            <person name="Lipzen A."/>
            <person name="Salamov A."/>
            <person name="Ngan C.Y."/>
            <person name="Daum C."/>
            <person name="Chiniquy J."/>
            <person name="Barry K."/>
            <person name="LaButti K."/>
            <person name="Simmons B.A."/>
            <person name="Magnuson J.K."/>
            <person name="Mortensen U.H."/>
            <person name="Larsen T.O."/>
            <person name="Grigoriev I.V."/>
            <person name="Baker S.E."/>
            <person name="Andersen M.R."/>
            <person name="Nordberg H.P."/>
            <person name="Cantor M.N."/>
            <person name="Hua S.X."/>
        </authorList>
    </citation>
    <scope>NUCLEOTIDE SEQUENCE [LARGE SCALE GENOMIC DNA]</scope>
    <source>
        <strain evidence="3 4">CBS 102.13</strain>
    </source>
</reference>
<dbReference type="RefSeq" id="XP_024673873.1">
    <property type="nucleotide sequence ID" value="XM_024811892.1"/>
</dbReference>
<dbReference type="GO" id="GO:0016746">
    <property type="term" value="F:acyltransferase activity"/>
    <property type="evidence" value="ECO:0007669"/>
    <property type="project" value="UniProtKB-KW"/>
</dbReference>
<dbReference type="Gene3D" id="3.30.559.10">
    <property type="entry name" value="Chloramphenicol acetyltransferase-like domain"/>
    <property type="match status" value="2"/>
</dbReference>
<dbReference type="Pfam" id="PF02458">
    <property type="entry name" value="Transferase"/>
    <property type="match status" value="1"/>
</dbReference>
<dbReference type="Proteomes" id="UP000234585">
    <property type="component" value="Unassembled WGS sequence"/>
</dbReference>
<gene>
    <name evidence="3" type="ORF">BDW47DRAFT_102551</name>
</gene>
<evidence type="ECO:0000313" key="3">
    <source>
        <dbReference type="EMBL" id="PLB39861.1"/>
    </source>
</evidence>
<dbReference type="InterPro" id="IPR023213">
    <property type="entry name" value="CAT-like_dom_sf"/>
</dbReference>